<dbReference type="AlphaFoldDB" id="A0A2U1L4L4"/>
<sequence length="62" mass="6954">MSTLSFANQHNMIAVFCQPVQIHACVDGQKIIVTEAFVREVLHLRDVNGIDNLPDSTIFENL</sequence>
<name>A0A2U1L4L4_ARTAN</name>
<organism evidence="1 2">
    <name type="scientific">Artemisia annua</name>
    <name type="common">Sweet wormwood</name>
    <dbReference type="NCBI Taxonomy" id="35608"/>
    <lineage>
        <taxon>Eukaryota</taxon>
        <taxon>Viridiplantae</taxon>
        <taxon>Streptophyta</taxon>
        <taxon>Embryophyta</taxon>
        <taxon>Tracheophyta</taxon>
        <taxon>Spermatophyta</taxon>
        <taxon>Magnoliopsida</taxon>
        <taxon>eudicotyledons</taxon>
        <taxon>Gunneridae</taxon>
        <taxon>Pentapetalae</taxon>
        <taxon>asterids</taxon>
        <taxon>campanulids</taxon>
        <taxon>Asterales</taxon>
        <taxon>Asteraceae</taxon>
        <taxon>Asteroideae</taxon>
        <taxon>Anthemideae</taxon>
        <taxon>Artemisiinae</taxon>
        <taxon>Artemisia</taxon>
    </lineage>
</organism>
<accession>A0A2U1L4L4</accession>
<dbReference type="EMBL" id="PKPP01011572">
    <property type="protein sequence ID" value="PWA43909.1"/>
    <property type="molecule type" value="Genomic_DNA"/>
</dbReference>
<evidence type="ECO:0000313" key="2">
    <source>
        <dbReference type="Proteomes" id="UP000245207"/>
    </source>
</evidence>
<reference evidence="1 2" key="1">
    <citation type="journal article" date="2018" name="Mol. Plant">
        <title>The genome of Artemisia annua provides insight into the evolution of Asteraceae family and artemisinin biosynthesis.</title>
        <authorList>
            <person name="Shen Q."/>
            <person name="Zhang L."/>
            <person name="Liao Z."/>
            <person name="Wang S."/>
            <person name="Yan T."/>
            <person name="Shi P."/>
            <person name="Liu M."/>
            <person name="Fu X."/>
            <person name="Pan Q."/>
            <person name="Wang Y."/>
            <person name="Lv Z."/>
            <person name="Lu X."/>
            <person name="Zhang F."/>
            <person name="Jiang W."/>
            <person name="Ma Y."/>
            <person name="Chen M."/>
            <person name="Hao X."/>
            <person name="Li L."/>
            <person name="Tang Y."/>
            <person name="Lv G."/>
            <person name="Zhou Y."/>
            <person name="Sun X."/>
            <person name="Brodelius P.E."/>
            <person name="Rose J.K.C."/>
            <person name="Tang K."/>
        </authorList>
    </citation>
    <scope>NUCLEOTIDE SEQUENCE [LARGE SCALE GENOMIC DNA]</scope>
    <source>
        <strain evidence="2">cv. Huhao1</strain>
        <tissue evidence="1">Leaf</tissue>
    </source>
</reference>
<dbReference type="Proteomes" id="UP000245207">
    <property type="component" value="Unassembled WGS sequence"/>
</dbReference>
<gene>
    <name evidence="1" type="ORF">CTI12_AA529870</name>
</gene>
<proteinExistence type="predicted"/>
<evidence type="ECO:0000313" key="1">
    <source>
        <dbReference type="EMBL" id="PWA43909.1"/>
    </source>
</evidence>
<comment type="caution">
    <text evidence="1">The sequence shown here is derived from an EMBL/GenBank/DDBJ whole genome shotgun (WGS) entry which is preliminary data.</text>
</comment>
<keyword evidence="2" id="KW-1185">Reference proteome</keyword>
<protein>
    <submittedName>
        <fullName evidence="1">Uncharacterized protein</fullName>
    </submittedName>
</protein>